<evidence type="ECO:0000313" key="1">
    <source>
        <dbReference type="EMBL" id="GJM49311.1"/>
    </source>
</evidence>
<evidence type="ECO:0008006" key="5">
    <source>
        <dbReference type="Google" id="ProtNLM"/>
    </source>
</evidence>
<sequence length="562" mass="64837">MLRIITITTLILFATNVFSQFRVGFESNAQYYIDDHKIKLVEEEAMHRFRSNSYLKIEQRLKDFEFGLQAESYAPKALLHYNPNLERTHLGIIYTRYNNPNKGVDFTVGHFYEQFGSGLSLRFWEDRALGINNALFGGRFKWNFRNVFDVKLLGGKQRIGMGFDFSKGSVFGTDIEVDIAQLLQKEDYTFKVGSSVVVRSEDITYLVPDSDKNTAIFALRSDFNDEHISLSAEYLYKTKDVLFEQREFYPKVNRAGNAFLFNVGYNNNDNLALNITLRRLENFRFVSQRNIVENIYNYGMINYLPALTKQYEHSLQHIYTYQAQAALSYYGLTKMQGEMGGQFDLFYEAAPDTFLGGSTGASFALNGSYWAGLKNNITTTITYDRFGLEIENIEMNSPILEFGQKYYHDLALEYRKSFSDDISVVFSYLNQYYNSAIVQEPYRVKAHTLALEGIYFFTPTQSLRVEWQHQWASEDLKNWIGSTIEYTPNSHWAFFINDIYNYGNHNSTKRVHFYNTGLTFIHQSTRITASYGRQRGGILCVGGICRVVPEAAGITLGITTNF</sequence>
<evidence type="ECO:0000313" key="3">
    <source>
        <dbReference type="Proteomes" id="UP001207736"/>
    </source>
</evidence>
<organism evidence="1 3">
    <name type="scientific">Capnocytophaga catalasegens</name>
    <dbReference type="NCBI Taxonomy" id="1004260"/>
    <lineage>
        <taxon>Bacteria</taxon>
        <taxon>Pseudomonadati</taxon>
        <taxon>Bacteroidota</taxon>
        <taxon>Flavobacteriia</taxon>
        <taxon>Flavobacteriales</taxon>
        <taxon>Flavobacteriaceae</taxon>
        <taxon>Capnocytophaga</taxon>
    </lineage>
</organism>
<evidence type="ECO:0000313" key="4">
    <source>
        <dbReference type="Proteomes" id="UP001208692"/>
    </source>
</evidence>
<dbReference type="EMBL" id="BQKA01000006">
    <property type="protein sequence ID" value="GJM49311.1"/>
    <property type="molecule type" value="Genomic_DNA"/>
</dbReference>
<dbReference type="AlphaFoldDB" id="A0AAV5AV99"/>
<evidence type="ECO:0000313" key="2">
    <source>
        <dbReference type="EMBL" id="GJM52462.1"/>
    </source>
</evidence>
<dbReference type="Proteomes" id="UP001207736">
    <property type="component" value="Unassembled WGS sequence"/>
</dbReference>
<accession>A0AAV5AV99</accession>
<comment type="caution">
    <text evidence="1">The sequence shown here is derived from an EMBL/GenBank/DDBJ whole genome shotgun (WGS) entry which is preliminary data.</text>
</comment>
<name>A0AAV5AV99_9FLAO</name>
<dbReference type="InterPro" id="IPR046070">
    <property type="entry name" value="DUF6029"/>
</dbReference>
<dbReference type="Pfam" id="PF19494">
    <property type="entry name" value="DUF6029"/>
    <property type="match status" value="1"/>
</dbReference>
<gene>
    <name evidence="1" type="ORF">RCZ15_02860</name>
    <name evidence="2" type="ORF">RCZ16_07790</name>
</gene>
<dbReference type="Proteomes" id="UP001208692">
    <property type="component" value="Unassembled WGS sequence"/>
</dbReference>
<reference evidence="1 4" key="1">
    <citation type="submission" date="2021-11" db="EMBL/GenBank/DDBJ databases">
        <title>Draft genome sequence of Capnocytophaga sp. strain KC07075 isolated from cat oral cavity.</title>
        <authorList>
            <person name="Suzuki M."/>
            <person name="Imaoka K."/>
            <person name="Kimura M."/>
            <person name="Morikawa S."/>
            <person name="Maeda K."/>
        </authorList>
    </citation>
    <scope>NUCLEOTIDE SEQUENCE</scope>
    <source>
        <strain evidence="1">KC07075</strain>
        <strain evidence="2 4">KC07079</strain>
    </source>
</reference>
<proteinExistence type="predicted"/>
<keyword evidence="4" id="KW-1185">Reference proteome</keyword>
<protein>
    <recommendedName>
        <fullName evidence="5">DUF5723 domain-containing protein</fullName>
    </recommendedName>
</protein>
<dbReference type="RefSeq" id="WP_264845900.1">
    <property type="nucleotide sequence ID" value="NZ_BPMA01000016.1"/>
</dbReference>
<dbReference type="EMBL" id="BQKB01000013">
    <property type="protein sequence ID" value="GJM52462.1"/>
    <property type="molecule type" value="Genomic_DNA"/>
</dbReference>